<reference evidence="3" key="1">
    <citation type="journal article" date="2020" name="Nature">
        <title>Giant virus diversity and host interactions through global metagenomics.</title>
        <authorList>
            <person name="Schulz F."/>
            <person name="Roux S."/>
            <person name="Paez-Espino D."/>
            <person name="Jungbluth S."/>
            <person name="Walsh D.A."/>
            <person name="Denef V.J."/>
            <person name="McMahon K.D."/>
            <person name="Konstantinidis K.T."/>
            <person name="Eloe-Fadrosh E.A."/>
            <person name="Kyrpides N.C."/>
            <person name="Woyke T."/>
        </authorList>
    </citation>
    <scope>NUCLEOTIDE SEQUENCE</scope>
    <source>
        <strain evidence="3">GVMAG-M-3300020595-32</strain>
    </source>
</reference>
<protein>
    <recommendedName>
        <fullName evidence="2">EamA domain-containing protein</fullName>
    </recommendedName>
</protein>
<evidence type="ECO:0000313" key="3">
    <source>
        <dbReference type="EMBL" id="QHT02582.1"/>
    </source>
</evidence>
<keyword evidence="1" id="KW-1133">Transmembrane helix</keyword>
<proteinExistence type="predicted"/>
<keyword evidence="1" id="KW-0472">Membrane</keyword>
<evidence type="ECO:0000259" key="2">
    <source>
        <dbReference type="Pfam" id="PF00892"/>
    </source>
</evidence>
<feature type="transmembrane region" description="Helical" evidence="1">
    <location>
        <begin position="124"/>
        <end position="140"/>
    </location>
</feature>
<feature type="transmembrane region" description="Helical" evidence="1">
    <location>
        <begin position="65"/>
        <end position="87"/>
    </location>
</feature>
<feature type="domain" description="EamA" evidence="2">
    <location>
        <begin position="5"/>
        <end position="139"/>
    </location>
</feature>
<accession>A0A6C0CEK2</accession>
<feature type="transmembrane region" description="Helical" evidence="1">
    <location>
        <begin position="34"/>
        <end position="53"/>
    </location>
</feature>
<sequence>MEDWVKYALIAAVFISVKNMITKNISAKYKYIDYLVYAITFSFICIWTYVISTGHKVAKVENSDILVILVRVFIVYVLIDPSIYKALQTCGSNAGKPMCIINMEVILTFILSVIFLKAEIESKIVIGIILMITGGYIVSYN</sequence>
<dbReference type="AlphaFoldDB" id="A0A6C0CEK2"/>
<name>A0A6C0CEK2_9ZZZZ</name>
<evidence type="ECO:0000256" key="1">
    <source>
        <dbReference type="SAM" id="Phobius"/>
    </source>
</evidence>
<dbReference type="GO" id="GO:0016020">
    <property type="term" value="C:membrane"/>
    <property type="evidence" value="ECO:0007669"/>
    <property type="project" value="InterPro"/>
</dbReference>
<feature type="transmembrane region" description="Helical" evidence="1">
    <location>
        <begin position="99"/>
        <end position="118"/>
    </location>
</feature>
<dbReference type="Pfam" id="PF00892">
    <property type="entry name" value="EamA"/>
    <property type="match status" value="1"/>
</dbReference>
<keyword evidence="1" id="KW-0812">Transmembrane</keyword>
<dbReference type="EMBL" id="MN739396">
    <property type="protein sequence ID" value="QHT02582.1"/>
    <property type="molecule type" value="Genomic_DNA"/>
</dbReference>
<organism evidence="3">
    <name type="scientific">viral metagenome</name>
    <dbReference type="NCBI Taxonomy" id="1070528"/>
    <lineage>
        <taxon>unclassified sequences</taxon>
        <taxon>metagenomes</taxon>
        <taxon>organismal metagenomes</taxon>
    </lineage>
</organism>
<dbReference type="InterPro" id="IPR000620">
    <property type="entry name" value="EamA_dom"/>
</dbReference>